<dbReference type="GO" id="GO:0005886">
    <property type="term" value="C:plasma membrane"/>
    <property type="evidence" value="ECO:0007669"/>
    <property type="project" value="UniProtKB-SubCell"/>
</dbReference>
<feature type="transmembrane region" description="Helical" evidence="9">
    <location>
        <begin position="154"/>
        <end position="178"/>
    </location>
</feature>
<evidence type="ECO:0000256" key="5">
    <source>
        <dbReference type="ARBA" id="ARBA00022692"/>
    </source>
</evidence>
<name>A0A161RGC9_9BACL</name>
<dbReference type="Gene3D" id="1.10.1760.20">
    <property type="match status" value="1"/>
</dbReference>
<comment type="similarity">
    <text evidence="2 8">Belongs to the prokaryotic riboflavin transporter (P-RFT) (TC 2.A.87) family.</text>
</comment>
<reference evidence="10 11" key="1">
    <citation type="submission" date="2016-01" db="EMBL/GenBank/DDBJ databases">
        <title>Whole genome sequencing of Bhargavaea cecembensis T14.</title>
        <authorList>
            <person name="Hong K.W."/>
        </authorList>
    </citation>
    <scope>NUCLEOTIDE SEQUENCE [LARGE SCALE GENOMIC DNA]</scope>
    <source>
        <strain evidence="10 11">T14</strain>
    </source>
</reference>
<evidence type="ECO:0000256" key="3">
    <source>
        <dbReference type="ARBA" id="ARBA00022448"/>
    </source>
</evidence>
<feature type="transmembrane region" description="Helical" evidence="9">
    <location>
        <begin position="12"/>
        <end position="30"/>
    </location>
</feature>
<evidence type="ECO:0000256" key="4">
    <source>
        <dbReference type="ARBA" id="ARBA00022475"/>
    </source>
</evidence>
<keyword evidence="3 8" id="KW-0813">Transport</keyword>
<evidence type="ECO:0000313" key="11">
    <source>
        <dbReference type="Proteomes" id="UP000076490"/>
    </source>
</evidence>
<feature type="transmembrane region" description="Helical" evidence="9">
    <location>
        <begin position="81"/>
        <end position="101"/>
    </location>
</feature>
<keyword evidence="4 8" id="KW-1003">Cell membrane</keyword>
<accession>A0A161RGC9</accession>
<feature type="transmembrane region" description="Helical" evidence="9">
    <location>
        <begin position="113"/>
        <end position="134"/>
    </location>
</feature>
<evidence type="ECO:0000256" key="6">
    <source>
        <dbReference type="ARBA" id="ARBA00022989"/>
    </source>
</evidence>
<dbReference type="PANTHER" id="PTHR38438">
    <property type="entry name" value="RIBOFLAVIN TRANSPORTER RIBU"/>
    <property type="match status" value="1"/>
</dbReference>
<dbReference type="Proteomes" id="UP000076490">
    <property type="component" value="Unassembled WGS sequence"/>
</dbReference>
<dbReference type="PANTHER" id="PTHR38438:SF1">
    <property type="entry name" value="RIBOFLAVIN TRANSPORTER RIBU"/>
    <property type="match status" value="1"/>
</dbReference>
<dbReference type="RefSeq" id="WP_063181210.1">
    <property type="nucleotide sequence ID" value="NZ_LQNT01000009.1"/>
</dbReference>
<gene>
    <name evidence="10" type="ORF">AV656_03915</name>
</gene>
<evidence type="ECO:0000313" key="10">
    <source>
        <dbReference type="EMBL" id="KZE39062.1"/>
    </source>
</evidence>
<dbReference type="AlphaFoldDB" id="A0A161RGC9"/>
<dbReference type="PIRSF" id="PIRSF037778">
    <property type="entry name" value="UCP037778_transp_RibU"/>
    <property type="match status" value="1"/>
</dbReference>
<dbReference type="OrthoDB" id="9809216at2"/>
<organism evidence="10 11">
    <name type="scientific">Bhargavaea cecembensis</name>
    <dbReference type="NCBI Taxonomy" id="394098"/>
    <lineage>
        <taxon>Bacteria</taxon>
        <taxon>Bacillati</taxon>
        <taxon>Bacillota</taxon>
        <taxon>Bacilli</taxon>
        <taxon>Bacillales</taxon>
        <taxon>Caryophanaceae</taxon>
        <taxon>Bhargavaea</taxon>
    </lineage>
</organism>
<keyword evidence="5 9" id="KW-0812">Transmembrane</keyword>
<keyword evidence="7 8" id="KW-0472">Membrane</keyword>
<evidence type="ECO:0000256" key="8">
    <source>
        <dbReference type="PIRNR" id="PIRNR037778"/>
    </source>
</evidence>
<evidence type="ECO:0000256" key="2">
    <source>
        <dbReference type="ARBA" id="ARBA00005540"/>
    </source>
</evidence>
<comment type="function">
    <text evidence="8">Probably a riboflavin-binding protein that interacts with the energy-coupling factor (ECF) ABC-transporter complex.</text>
</comment>
<evidence type="ECO:0000256" key="9">
    <source>
        <dbReference type="SAM" id="Phobius"/>
    </source>
</evidence>
<evidence type="ECO:0000256" key="1">
    <source>
        <dbReference type="ARBA" id="ARBA00004651"/>
    </source>
</evidence>
<dbReference type="GO" id="GO:0032217">
    <property type="term" value="F:riboflavin transmembrane transporter activity"/>
    <property type="evidence" value="ECO:0007669"/>
    <property type="project" value="UniProtKB-UniRule"/>
</dbReference>
<dbReference type="InterPro" id="IPR024529">
    <property type="entry name" value="ECF_trnsprt_substrate-spec"/>
</dbReference>
<protein>
    <recommendedName>
        <fullName evidence="8">Riboflavin transporter</fullName>
    </recommendedName>
</protein>
<comment type="caution">
    <text evidence="10">The sequence shown here is derived from an EMBL/GenBank/DDBJ whole genome shotgun (WGS) entry which is preliminary data.</text>
</comment>
<sequence>MKKNLRLRSMIAIAMLSSISFVLMLFNFPLPPFPAFLQVDFSEVPAIIAAITMGPVAGILVELLKNVLDWLFSGSPTGVPVGHMANFATGVLFILPVWWVYHRLSNAKGMTTGLILGTISMAVGMSLLNYVLFLPLYVKFMNFPVMSGEELYQMIVMGILPFNLLKGIILAAIILLLFRSMHRWIEKQRAVFQG</sequence>
<proteinExistence type="inferred from homology"/>
<dbReference type="EMBL" id="LQNT01000009">
    <property type="protein sequence ID" value="KZE39062.1"/>
    <property type="molecule type" value="Genomic_DNA"/>
</dbReference>
<dbReference type="InterPro" id="IPR025720">
    <property type="entry name" value="RibU"/>
</dbReference>
<keyword evidence="6 9" id="KW-1133">Transmembrane helix</keyword>
<evidence type="ECO:0000256" key="7">
    <source>
        <dbReference type="ARBA" id="ARBA00023136"/>
    </source>
</evidence>
<dbReference type="Pfam" id="PF12822">
    <property type="entry name" value="ECF_trnsprt"/>
    <property type="match status" value="1"/>
</dbReference>
<comment type="subcellular location">
    <subcellularLocation>
        <location evidence="1">Cell membrane</location>
        <topology evidence="1">Multi-pass membrane protein</topology>
    </subcellularLocation>
</comment>